<dbReference type="OrthoDB" id="6457806at2759"/>
<gene>
    <name evidence="2" type="ORF">AVEN_148829_1</name>
    <name evidence="1" type="ORF">AVEN_78961_1</name>
</gene>
<reference evidence="2 3" key="1">
    <citation type="journal article" date="2019" name="Sci. Rep.">
        <title>Orb-weaving spider Araneus ventricosus genome elucidates the spidroin gene catalogue.</title>
        <authorList>
            <person name="Kono N."/>
            <person name="Nakamura H."/>
            <person name="Ohtoshi R."/>
            <person name="Moran D.A.P."/>
            <person name="Shinohara A."/>
            <person name="Yoshida Y."/>
            <person name="Fujiwara M."/>
            <person name="Mori M."/>
            <person name="Tomita M."/>
            <person name="Arakawa K."/>
        </authorList>
    </citation>
    <scope>NUCLEOTIDE SEQUENCE [LARGE SCALE GENOMIC DNA]</scope>
</reference>
<accession>A0A4Y2RJD6</accession>
<protein>
    <submittedName>
        <fullName evidence="2">Uncharacterized protein</fullName>
    </submittedName>
</protein>
<dbReference type="Proteomes" id="UP000499080">
    <property type="component" value="Unassembled WGS sequence"/>
</dbReference>
<dbReference type="EMBL" id="BGPR01017342">
    <property type="protein sequence ID" value="GBN75813.1"/>
    <property type="molecule type" value="Genomic_DNA"/>
</dbReference>
<evidence type="ECO:0000313" key="2">
    <source>
        <dbReference type="EMBL" id="GBN75823.1"/>
    </source>
</evidence>
<organism evidence="2 3">
    <name type="scientific">Araneus ventricosus</name>
    <name type="common">Orbweaver spider</name>
    <name type="synonym">Epeira ventricosa</name>
    <dbReference type="NCBI Taxonomy" id="182803"/>
    <lineage>
        <taxon>Eukaryota</taxon>
        <taxon>Metazoa</taxon>
        <taxon>Ecdysozoa</taxon>
        <taxon>Arthropoda</taxon>
        <taxon>Chelicerata</taxon>
        <taxon>Arachnida</taxon>
        <taxon>Araneae</taxon>
        <taxon>Araneomorphae</taxon>
        <taxon>Entelegynae</taxon>
        <taxon>Araneoidea</taxon>
        <taxon>Araneidae</taxon>
        <taxon>Araneus</taxon>
    </lineage>
</organism>
<name>A0A4Y2RJD6_ARAVE</name>
<sequence>MRRVTTPIAAECSMSSPMPPTVRRMASFSSTKVVGEPLYTRDFKYPHNQKSAGVKSGDREGHLNLQFRLITRCSVKGSNRNVLTSRAKWGGEPSCMKVTASFSCNASTTWSQKSVTYRSAVTVQVIQPDTGQRFSKRMKDTVEPHETVI</sequence>
<evidence type="ECO:0000313" key="3">
    <source>
        <dbReference type="Proteomes" id="UP000499080"/>
    </source>
</evidence>
<keyword evidence="3" id="KW-1185">Reference proteome</keyword>
<evidence type="ECO:0000313" key="1">
    <source>
        <dbReference type="EMBL" id="GBN75813.1"/>
    </source>
</evidence>
<proteinExistence type="predicted"/>
<dbReference type="EMBL" id="BGPR01017345">
    <property type="protein sequence ID" value="GBN75823.1"/>
    <property type="molecule type" value="Genomic_DNA"/>
</dbReference>
<comment type="caution">
    <text evidence="2">The sequence shown here is derived from an EMBL/GenBank/DDBJ whole genome shotgun (WGS) entry which is preliminary data.</text>
</comment>
<dbReference type="AlphaFoldDB" id="A0A4Y2RJD6"/>